<feature type="compositionally biased region" description="Polar residues" evidence="1">
    <location>
        <begin position="107"/>
        <end position="116"/>
    </location>
</feature>
<accession>A0ABP1FV47</accession>
<evidence type="ECO:0000259" key="3">
    <source>
        <dbReference type="PROSITE" id="PS50903"/>
    </source>
</evidence>
<reference evidence="4 5" key="1">
    <citation type="submission" date="2024-06" db="EMBL/GenBank/DDBJ databases">
        <authorList>
            <person name="Kraege A."/>
            <person name="Thomma B."/>
        </authorList>
    </citation>
    <scope>NUCLEOTIDE SEQUENCE [LARGE SCALE GENOMIC DNA]</scope>
</reference>
<proteinExistence type="predicted"/>
<keyword evidence="5" id="KW-1185">Reference proteome</keyword>
<feature type="compositionally biased region" description="Polar residues" evidence="1">
    <location>
        <begin position="27"/>
        <end position="39"/>
    </location>
</feature>
<sequence>MEASASMTARPVQMPRSTFRPQPGLPGSTQARRANSAFTSKRPKSSRGRVAATPQALFGTKAPSKQEQYLCIDCGYIYDGRVPFQQLEKDYRCPVCNSPKRRFKAQPRSQNTGSKKSSGRGAPVPQAASGEGIGSEDSSKLVAGGVGILVAAGALYAFLNSQF</sequence>
<evidence type="ECO:0000256" key="1">
    <source>
        <dbReference type="SAM" id="MobiDB-lite"/>
    </source>
</evidence>
<dbReference type="PANTHER" id="PTHR48136">
    <property type="entry name" value="RUBREDOXIN-LIKE SUPERFAMILY PROTEIN"/>
    <property type="match status" value="1"/>
</dbReference>
<comment type="caution">
    <text evidence="4">The sequence shown here is derived from an EMBL/GenBank/DDBJ whole genome shotgun (WGS) entry which is preliminary data.</text>
</comment>
<dbReference type="Proteomes" id="UP001497392">
    <property type="component" value="Unassembled WGS sequence"/>
</dbReference>
<keyword evidence="2" id="KW-0472">Membrane</keyword>
<keyword evidence="2" id="KW-0812">Transmembrane</keyword>
<dbReference type="SUPFAM" id="SSF57802">
    <property type="entry name" value="Rubredoxin-like"/>
    <property type="match status" value="1"/>
</dbReference>
<dbReference type="CDD" id="cd00350">
    <property type="entry name" value="rubredoxin_like"/>
    <property type="match status" value="1"/>
</dbReference>
<gene>
    <name evidence="4" type="primary">g5453</name>
    <name evidence="4" type="ORF">VP750_LOCUS4663</name>
</gene>
<feature type="transmembrane region" description="Helical" evidence="2">
    <location>
        <begin position="141"/>
        <end position="159"/>
    </location>
</feature>
<feature type="region of interest" description="Disordered" evidence="1">
    <location>
        <begin position="97"/>
        <end position="137"/>
    </location>
</feature>
<organism evidence="4 5">
    <name type="scientific">Coccomyxa viridis</name>
    <dbReference type="NCBI Taxonomy" id="1274662"/>
    <lineage>
        <taxon>Eukaryota</taxon>
        <taxon>Viridiplantae</taxon>
        <taxon>Chlorophyta</taxon>
        <taxon>core chlorophytes</taxon>
        <taxon>Trebouxiophyceae</taxon>
        <taxon>Trebouxiophyceae incertae sedis</taxon>
        <taxon>Coccomyxaceae</taxon>
        <taxon>Coccomyxa</taxon>
    </lineage>
</organism>
<dbReference type="Gene3D" id="2.20.28.10">
    <property type="match status" value="1"/>
</dbReference>
<feature type="domain" description="Rubredoxin-like" evidence="3">
    <location>
        <begin position="66"/>
        <end position="106"/>
    </location>
</feature>
<keyword evidence="2" id="KW-1133">Transmembrane helix</keyword>
<feature type="region of interest" description="Disordered" evidence="1">
    <location>
        <begin position="1"/>
        <end position="57"/>
    </location>
</feature>
<evidence type="ECO:0000313" key="5">
    <source>
        <dbReference type="Proteomes" id="UP001497392"/>
    </source>
</evidence>
<dbReference type="PROSITE" id="PS50903">
    <property type="entry name" value="RUBREDOXIN_LIKE"/>
    <property type="match status" value="1"/>
</dbReference>
<dbReference type="InterPro" id="IPR024934">
    <property type="entry name" value="Rubredoxin-like_dom"/>
</dbReference>
<name>A0ABP1FV47_9CHLO</name>
<protein>
    <submittedName>
        <fullName evidence="4">G5453 protein</fullName>
    </submittedName>
</protein>
<evidence type="ECO:0000256" key="2">
    <source>
        <dbReference type="SAM" id="Phobius"/>
    </source>
</evidence>
<evidence type="ECO:0000313" key="4">
    <source>
        <dbReference type="EMBL" id="CAL5223004.1"/>
    </source>
</evidence>
<dbReference type="PANTHER" id="PTHR48136:SF1">
    <property type="entry name" value="RUBREDOXIN-LIKE SUPERFAMILY PROTEIN"/>
    <property type="match status" value="1"/>
</dbReference>
<dbReference type="EMBL" id="CAXHTA020000007">
    <property type="protein sequence ID" value="CAL5223004.1"/>
    <property type="molecule type" value="Genomic_DNA"/>
</dbReference>